<name>F2NKB7_MARHT</name>
<feature type="domain" description="Peptidase M24" evidence="1">
    <location>
        <begin position="147"/>
        <end position="366"/>
    </location>
</feature>
<dbReference type="Pfam" id="PF00557">
    <property type="entry name" value="Peptidase_M24"/>
    <property type="match status" value="1"/>
</dbReference>
<proteinExistence type="predicted"/>
<dbReference type="RefSeq" id="WP_013704413.1">
    <property type="nucleotide sequence ID" value="NC_015387.1"/>
</dbReference>
<dbReference type="STRING" id="869210.Marky_R0048"/>
<organism evidence="2 3">
    <name type="scientific">Marinithermus hydrothermalis (strain DSM 14884 / JCM 11576 / T1)</name>
    <dbReference type="NCBI Taxonomy" id="869210"/>
    <lineage>
        <taxon>Bacteria</taxon>
        <taxon>Thermotogati</taxon>
        <taxon>Deinococcota</taxon>
        <taxon>Deinococci</taxon>
        <taxon>Thermales</taxon>
        <taxon>Thermaceae</taxon>
        <taxon>Marinithermus</taxon>
    </lineage>
</organism>
<evidence type="ECO:0000259" key="1">
    <source>
        <dbReference type="Pfam" id="PF00557"/>
    </source>
</evidence>
<evidence type="ECO:0000313" key="2">
    <source>
        <dbReference type="EMBL" id="AEB12366.1"/>
    </source>
</evidence>
<dbReference type="InterPro" id="IPR000994">
    <property type="entry name" value="Pept_M24"/>
</dbReference>
<dbReference type="InterPro" id="IPR036005">
    <property type="entry name" value="Creatinase/aminopeptidase-like"/>
</dbReference>
<dbReference type="OrthoDB" id="9806388at2"/>
<dbReference type="eggNOG" id="COG0006">
    <property type="taxonomic scope" value="Bacteria"/>
</dbReference>
<protein>
    <submittedName>
        <fullName evidence="2">Peptidase M24</fullName>
    </submittedName>
</protein>
<sequence>MDLPRVQRILKEHALPAWLLYSFGTHNPLALEALGLRGQHLTRRFAYLIPASGTPIRLVHRIETAPFAHLPGEQRTYHSWDSFVEALREMLIPYRRVAMDYVPGGQIPYLSRVDAGTIELIRGLGVEVVSAAELLLHFQTWGVAELERHRRAVAGVEAARDAALEFIRARLPEAPPTELEVQAVMMQALQDRGLVTDHPPIVAFGLNAALPHYAPSTERTRQLEPGDVVLLDVWAKEPDGVYADITWMAGWQAAEAVHRAFEAVRAARDRAVAFVREAYRAGRHPAGFEVDRAARAVLETAGYGAFVLHRTGHHLGADAPHGNGTHLDDLETHDTRPLIPGLAFTVEPGVYPGPFGVRSEINVFLREDGPVVTTEAQTALAAL</sequence>
<reference evidence="2 3" key="1">
    <citation type="journal article" date="2012" name="Stand. Genomic Sci.">
        <title>Complete genome sequence of the aerobic, heterotroph Marinithermus hydrothermalis type strain (T1(T)) from a deep-sea hydrothermal vent chimney.</title>
        <authorList>
            <person name="Copeland A."/>
            <person name="Gu W."/>
            <person name="Yasawong M."/>
            <person name="Lapidus A."/>
            <person name="Lucas S."/>
            <person name="Deshpande S."/>
            <person name="Pagani I."/>
            <person name="Tapia R."/>
            <person name="Cheng J.F."/>
            <person name="Goodwin L.A."/>
            <person name="Pitluck S."/>
            <person name="Liolios K."/>
            <person name="Ivanova N."/>
            <person name="Mavromatis K."/>
            <person name="Mikhailova N."/>
            <person name="Pati A."/>
            <person name="Chen A."/>
            <person name="Palaniappan K."/>
            <person name="Land M."/>
            <person name="Pan C."/>
            <person name="Brambilla E.M."/>
            <person name="Rohde M."/>
            <person name="Tindall B.J."/>
            <person name="Sikorski J."/>
            <person name="Goker M."/>
            <person name="Detter J.C."/>
            <person name="Bristow J."/>
            <person name="Eisen J.A."/>
            <person name="Markowitz V."/>
            <person name="Hugenholtz P."/>
            <person name="Kyrpides N.C."/>
            <person name="Klenk H.P."/>
            <person name="Woyke T."/>
        </authorList>
    </citation>
    <scope>NUCLEOTIDE SEQUENCE [LARGE SCALE GENOMIC DNA]</scope>
    <source>
        <strain evidence="3">DSM 14884 / JCM 11576 / T1</strain>
    </source>
</reference>
<dbReference type="PANTHER" id="PTHR46112:SF3">
    <property type="entry name" value="AMINOPEPTIDASE YPDF"/>
    <property type="match status" value="1"/>
</dbReference>
<dbReference type="AlphaFoldDB" id="F2NKB7"/>
<keyword evidence="3" id="KW-1185">Reference proteome</keyword>
<dbReference type="KEGG" id="mhd:Marky_R0048"/>
<evidence type="ECO:0000313" key="3">
    <source>
        <dbReference type="Proteomes" id="UP000007030"/>
    </source>
</evidence>
<dbReference type="InterPro" id="IPR029149">
    <property type="entry name" value="Creatin/AminoP/Spt16_N"/>
</dbReference>
<dbReference type="Gene3D" id="3.90.230.10">
    <property type="entry name" value="Creatinase/methionine aminopeptidase superfamily"/>
    <property type="match status" value="1"/>
</dbReference>
<dbReference type="Proteomes" id="UP000007030">
    <property type="component" value="Chromosome"/>
</dbReference>
<dbReference type="PANTHER" id="PTHR46112">
    <property type="entry name" value="AMINOPEPTIDASE"/>
    <property type="match status" value="1"/>
</dbReference>
<dbReference type="SUPFAM" id="SSF53092">
    <property type="entry name" value="Creatinase/prolidase N-terminal domain"/>
    <property type="match status" value="1"/>
</dbReference>
<gene>
    <name evidence="2" type="ORF">Marky_R0048</name>
</gene>
<dbReference type="HOGENOM" id="CLU_056320_0_0_0"/>
<dbReference type="EMBL" id="CP002630">
    <property type="protein sequence ID" value="AEB12366.1"/>
    <property type="molecule type" value="Genomic_DNA"/>
</dbReference>
<dbReference type="InterPro" id="IPR050659">
    <property type="entry name" value="Peptidase_M24B"/>
</dbReference>
<accession>F2NKB7</accession>
<dbReference type="SUPFAM" id="SSF55920">
    <property type="entry name" value="Creatinase/aminopeptidase"/>
    <property type="match status" value="1"/>
</dbReference>